<organism evidence="2 3">
    <name type="scientific">Aerococcus agrisoli</name>
    <dbReference type="NCBI Taxonomy" id="2487350"/>
    <lineage>
        <taxon>Bacteria</taxon>
        <taxon>Bacillati</taxon>
        <taxon>Bacillota</taxon>
        <taxon>Bacilli</taxon>
        <taxon>Lactobacillales</taxon>
        <taxon>Aerococcaceae</taxon>
        <taxon>Aerococcus</taxon>
    </lineage>
</organism>
<comment type="caution">
    <text evidence="2">The sequence shown here is derived from an EMBL/GenBank/DDBJ whole genome shotgun (WGS) entry which is preliminary data.</text>
</comment>
<proteinExistence type="predicted"/>
<feature type="compositionally biased region" description="Low complexity" evidence="1">
    <location>
        <begin position="153"/>
        <end position="174"/>
    </location>
</feature>
<keyword evidence="3" id="KW-1185">Reference proteome</keyword>
<gene>
    <name evidence="2" type="ORF">EF384_01215</name>
</gene>
<evidence type="ECO:0008006" key="4">
    <source>
        <dbReference type="Google" id="ProtNLM"/>
    </source>
</evidence>
<dbReference type="EMBL" id="RKMG01000002">
    <property type="protein sequence ID" value="RPA65057.1"/>
    <property type="molecule type" value="Genomic_DNA"/>
</dbReference>
<feature type="region of interest" description="Disordered" evidence="1">
    <location>
        <begin position="140"/>
        <end position="182"/>
    </location>
</feature>
<dbReference type="OrthoDB" id="1645191at2"/>
<reference evidence="2 3" key="1">
    <citation type="submission" date="2018-11" db="EMBL/GenBank/DDBJ databases">
        <title>Aerococcus sp. SJQ22, whole genome shotgun sequence.</title>
        <authorList>
            <person name="Sun L."/>
            <person name="Gao X."/>
            <person name="Chen W."/>
            <person name="Huang K."/>
        </authorList>
    </citation>
    <scope>NUCLEOTIDE SEQUENCE [LARGE SCALE GENOMIC DNA]</scope>
    <source>
        <strain evidence="2 3">SJQ22</strain>
    </source>
</reference>
<dbReference type="Proteomes" id="UP000273977">
    <property type="component" value="Unassembled WGS sequence"/>
</dbReference>
<dbReference type="AlphaFoldDB" id="A0A3N4GUB9"/>
<name>A0A3N4GUB9_9LACT</name>
<accession>A0A3N4GUB9</accession>
<sequence>MTNNNFEGALSWDSQITKESSFTLLDAGEYEFKVEKMERGQYQPSEKSSIRDVSPQAELHIKIFGGEQGNTTVIERLILHTKTEFKISEFFIAIGQKQPGQPLTPNWNYVVGATGRCEIEVNEYTKKDGNQSKNNRITRFLEPSQQPAQAGWTPQQQAPVQQPTQQTPPQQQPQGGNPGFQF</sequence>
<dbReference type="RefSeq" id="WP_123779160.1">
    <property type="nucleotide sequence ID" value="NZ_RKMG01000002.1"/>
</dbReference>
<protein>
    <recommendedName>
        <fullName evidence="4">DUF669 domain-containing protein</fullName>
    </recommendedName>
</protein>
<evidence type="ECO:0000256" key="1">
    <source>
        <dbReference type="SAM" id="MobiDB-lite"/>
    </source>
</evidence>
<evidence type="ECO:0000313" key="2">
    <source>
        <dbReference type="EMBL" id="RPA65057.1"/>
    </source>
</evidence>
<evidence type="ECO:0000313" key="3">
    <source>
        <dbReference type="Proteomes" id="UP000273977"/>
    </source>
</evidence>